<keyword evidence="1" id="KW-0472">Membrane</keyword>
<accession>A0A0G1YEQ9</accession>
<dbReference type="STRING" id="1619044.UY92_C0014G0026"/>
<organism evidence="2 3">
    <name type="scientific">Candidatus Magasanikbacteria bacterium GW2011_GWA2_56_11</name>
    <dbReference type="NCBI Taxonomy" id="1619044"/>
    <lineage>
        <taxon>Bacteria</taxon>
        <taxon>Candidatus Magasanikiibacteriota</taxon>
    </lineage>
</organism>
<gene>
    <name evidence="2" type="ORF">UY92_C0014G0026</name>
</gene>
<protein>
    <recommendedName>
        <fullName evidence="4">MtN3 and saliva related transmembrane protein</fullName>
    </recommendedName>
</protein>
<feature type="transmembrane region" description="Helical" evidence="1">
    <location>
        <begin position="6"/>
        <end position="24"/>
    </location>
</feature>
<dbReference type="EMBL" id="LCRX01000014">
    <property type="protein sequence ID" value="KKW41701.1"/>
    <property type="molecule type" value="Genomic_DNA"/>
</dbReference>
<evidence type="ECO:0000256" key="1">
    <source>
        <dbReference type="SAM" id="Phobius"/>
    </source>
</evidence>
<dbReference type="Proteomes" id="UP000033870">
    <property type="component" value="Unassembled WGS sequence"/>
</dbReference>
<name>A0A0G1YEQ9_9BACT</name>
<keyword evidence="1" id="KW-0812">Transmembrane</keyword>
<evidence type="ECO:0000313" key="2">
    <source>
        <dbReference type="EMBL" id="KKW41701.1"/>
    </source>
</evidence>
<reference evidence="2 3" key="1">
    <citation type="journal article" date="2015" name="Nature">
        <title>rRNA introns, odd ribosomes, and small enigmatic genomes across a large radiation of phyla.</title>
        <authorList>
            <person name="Brown C.T."/>
            <person name="Hug L.A."/>
            <person name="Thomas B.C."/>
            <person name="Sharon I."/>
            <person name="Castelle C.J."/>
            <person name="Singh A."/>
            <person name="Wilkins M.J."/>
            <person name="Williams K.H."/>
            <person name="Banfield J.F."/>
        </authorList>
    </citation>
    <scope>NUCLEOTIDE SEQUENCE [LARGE SCALE GENOMIC DNA]</scope>
</reference>
<feature type="transmembrane region" description="Helical" evidence="1">
    <location>
        <begin position="59"/>
        <end position="77"/>
    </location>
</feature>
<sequence>MIWQDIALTAASVIFSISLLPQVYHGFKEKTGTIKFLTSVPTFIGLYAVSAIYWTLGLYFSAVVSFITGTLWFLLVCQRLRYNQKKLVGTADKAPAGE</sequence>
<keyword evidence="1" id="KW-1133">Transmembrane helix</keyword>
<evidence type="ECO:0008006" key="4">
    <source>
        <dbReference type="Google" id="ProtNLM"/>
    </source>
</evidence>
<evidence type="ECO:0000313" key="3">
    <source>
        <dbReference type="Proteomes" id="UP000033870"/>
    </source>
</evidence>
<dbReference type="AlphaFoldDB" id="A0A0G1YEQ9"/>
<comment type="caution">
    <text evidence="2">The sequence shown here is derived from an EMBL/GenBank/DDBJ whole genome shotgun (WGS) entry which is preliminary data.</text>
</comment>
<proteinExistence type="predicted"/>